<evidence type="ECO:0000256" key="2">
    <source>
        <dbReference type="ARBA" id="ARBA00005402"/>
    </source>
</evidence>
<dbReference type="GO" id="GO:0016126">
    <property type="term" value="P:sterol biosynthetic process"/>
    <property type="evidence" value="ECO:0007669"/>
    <property type="project" value="UniProtKB-KW"/>
</dbReference>
<dbReference type="AlphaFoldDB" id="A0AAN8WCF1"/>
<keyword evidence="4" id="KW-0444">Lipid biosynthesis</keyword>
<keyword evidence="21" id="KW-1185">Reference proteome</keyword>
<evidence type="ECO:0000256" key="8">
    <source>
        <dbReference type="ARBA" id="ARBA00022989"/>
    </source>
</evidence>
<feature type="transmembrane region" description="Helical" evidence="19">
    <location>
        <begin position="90"/>
        <end position="109"/>
    </location>
</feature>
<dbReference type="InterPro" id="IPR018083">
    <property type="entry name" value="Sterol_reductase_CS"/>
</dbReference>
<keyword evidence="12 19" id="KW-0472">Membrane</keyword>
<dbReference type="PANTHER" id="PTHR21257:SF52">
    <property type="entry name" value="DELTA(14)-STEROL REDUCTASE TM7SF2"/>
    <property type="match status" value="1"/>
</dbReference>
<dbReference type="PROSITE" id="PS01018">
    <property type="entry name" value="STEROL_REDUCT_2"/>
    <property type="match status" value="1"/>
</dbReference>
<evidence type="ECO:0000256" key="17">
    <source>
        <dbReference type="ARBA" id="ARBA00060577"/>
    </source>
</evidence>
<proteinExistence type="inferred from homology"/>
<dbReference type="Proteomes" id="UP001370490">
    <property type="component" value="Unassembled WGS sequence"/>
</dbReference>
<dbReference type="FunFam" id="1.20.120.1630:FF:000011">
    <property type="entry name" value="Delta(14)-sterol reductase"/>
    <property type="match status" value="1"/>
</dbReference>
<feature type="transmembrane region" description="Helical" evidence="19">
    <location>
        <begin position="58"/>
        <end position="78"/>
    </location>
</feature>
<gene>
    <name evidence="20" type="ORF">RJ641_025080</name>
</gene>
<evidence type="ECO:0000256" key="9">
    <source>
        <dbReference type="ARBA" id="ARBA00023002"/>
    </source>
</evidence>
<evidence type="ECO:0000256" key="11">
    <source>
        <dbReference type="ARBA" id="ARBA00023098"/>
    </source>
</evidence>
<comment type="similarity">
    <text evidence="2">Belongs to the ERG4/ERG24 family.</text>
</comment>
<comment type="caution">
    <text evidence="20">The sequence shown here is derived from an EMBL/GenBank/DDBJ whole genome shotgun (WGS) entry which is preliminary data.</text>
</comment>
<evidence type="ECO:0000256" key="12">
    <source>
        <dbReference type="ARBA" id="ARBA00023136"/>
    </source>
</evidence>
<feature type="transmembrane region" description="Helical" evidence="19">
    <location>
        <begin position="270"/>
        <end position="289"/>
    </location>
</feature>
<evidence type="ECO:0000256" key="1">
    <source>
        <dbReference type="ARBA" id="ARBA00004141"/>
    </source>
</evidence>
<evidence type="ECO:0000256" key="6">
    <source>
        <dbReference type="ARBA" id="ARBA00022857"/>
    </source>
</evidence>
<comment type="pathway">
    <text evidence="17">Steroid biosynthesis.</text>
</comment>
<evidence type="ECO:0000256" key="15">
    <source>
        <dbReference type="ARBA" id="ARBA00030165"/>
    </source>
</evidence>
<comment type="subcellular location">
    <subcellularLocation>
        <location evidence="1">Membrane</location>
        <topology evidence="1">Multi-pass membrane protein</topology>
    </subcellularLocation>
</comment>
<evidence type="ECO:0000256" key="16">
    <source>
        <dbReference type="ARBA" id="ARBA00031227"/>
    </source>
</evidence>
<dbReference type="GO" id="GO:0050613">
    <property type="term" value="F:Delta14-sterol reductase activity"/>
    <property type="evidence" value="ECO:0007669"/>
    <property type="project" value="UniProtKB-EC"/>
</dbReference>
<evidence type="ECO:0000313" key="20">
    <source>
        <dbReference type="EMBL" id="KAK6943978.1"/>
    </source>
</evidence>
<dbReference type="InterPro" id="IPR001171">
    <property type="entry name" value="ERG24_DHCR-like"/>
</dbReference>
<protein>
    <recommendedName>
        <fullName evidence="18">Delta(14)-sterol reductase</fullName>
        <ecNumber evidence="3">1.3.1.70</ecNumber>
    </recommendedName>
    <alternativeName>
        <fullName evidence="15">C-14 sterol reductase</fullName>
    </alternativeName>
    <alternativeName>
        <fullName evidence="16">Sterol C14-reductase</fullName>
    </alternativeName>
</protein>
<evidence type="ECO:0000256" key="3">
    <source>
        <dbReference type="ARBA" id="ARBA00012413"/>
    </source>
</evidence>
<keyword evidence="10" id="KW-0756">Sterol biosynthesis</keyword>
<keyword evidence="6" id="KW-0521">NADP</keyword>
<feature type="transmembrane region" description="Helical" evidence="19">
    <location>
        <begin position="149"/>
        <end position="167"/>
    </location>
</feature>
<evidence type="ECO:0000256" key="13">
    <source>
        <dbReference type="ARBA" id="ARBA00023166"/>
    </source>
</evidence>
<dbReference type="PROSITE" id="PS01017">
    <property type="entry name" value="STEROL_REDUCT_1"/>
    <property type="match status" value="1"/>
</dbReference>
<keyword evidence="8 19" id="KW-1133">Transmembrane helix</keyword>
<accession>A0AAN8WCF1</accession>
<feature type="transmembrane region" description="Helical" evidence="19">
    <location>
        <begin position="12"/>
        <end position="38"/>
    </location>
</feature>
<dbReference type="Gene3D" id="1.20.120.1630">
    <property type="match status" value="1"/>
</dbReference>
<keyword evidence="9" id="KW-0560">Oxidoreductase</keyword>
<evidence type="ECO:0000256" key="19">
    <source>
        <dbReference type="SAM" id="Phobius"/>
    </source>
</evidence>
<evidence type="ECO:0000256" key="14">
    <source>
        <dbReference type="ARBA" id="ARBA00023221"/>
    </source>
</evidence>
<evidence type="ECO:0000256" key="7">
    <source>
        <dbReference type="ARBA" id="ARBA00022955"/>
    </source>
</evidence>
<organism evidence="20 21">
    <name type="scientific">Dillenia turbinata</name>
    <dbReference type="NCBI Taxonomy" id="194707"/>
    <lineage>
        <taxon>Eukaryota</taxon>
        <taxon>Viridiplantae</taxon>
        <taxon>Streptophyta</taxon>
        <taxon>Embryophyta</taxon>
        <taxon>Tracheophyta</taxon>
        <taxon>Spermatophyta</taxon>
        <taxon>Magnoliopsida</taxon>
        <taxon>eudicotyledons</taxon>
        <taxon>Gunneridae</taxon>
        <taxon>Pentapetalae</taxon>
        <taxon>Dilleniales</taxon>
        <taxon>Dilleniaceae</taxon>
        <taxon>Dillenia</taxon>
    </lineage>
</organism>
<sequence length="400" mass="45776">MRMELDFLLHSLIPSLNSVTILATFFAYLGFVGSLIPGKVVPGVVLSDGTRLHYRCNGLASLLLLVLLLGIGSWMNFISPTVIADNGLELLSTTFIFSFLVTLVLYVAGHKSCHQSSSLKPHATGNLIHDWWFGIQLNPQFLGVDLKFFFVRVGMMGWLLINLSFLAKSIEDANLSRSMVLYQLFCAIYVLDYFFYEEYMTSTWDMIAERLGFMLVFGDLVWIPFTFSIQAEEILVSSLQLKDCEHIFSEEEDTPEEEKGWWLLHNQVELTTASVVANCLVFFFGYKVFRGANKQKHIFKKNPKAPIWGEPPKVIGGKLLASGYWGIARHCNYLGDLLLALSFSLPCGISSPVPYFYPIYLLILLIWRERRDEARCARKYKEVWAEYCKLVPWRILPYVY</sequence>
<evidence type="ECO:0000313" key="21">
    <source>
        <dbReference type="Proteomes" id="UP001370490"/>
    </source>
</evidence>
<evidence type="ECO:0000256" key="4">
    <source>
        <dbReference type="ARBA" id="ARBA00022516"/>
    </source>
</evidence>
<keyword evidence="7" id="KW-0752">Steroid biosynthesis</keyword>
<keyword evidence="11" id="KW-0443">Lipid metabolism</keyword>
<reference evidence="20 21" key="1">
    <citation type="submission" date="2023-12" db="EMBL/GenBank/DDBJ databases">
        <title>A high-quality genome assembly for Dillenia turbinata (Dilleniales).</title>
        <authorList>
            <person name="Chanderbali A."/>
        </authorList>
    </citation>
    <scope>NUCLEOTIDE SEQUENCE [LARGE SCALE GENOMIC DNA]</scope>
    <source>
        <strain evidence="20">LSX21</strain>
        <tissue evidence="20">Leaf</tissue>
    </source>
</reference>
<evidence type="ECO:0000256" key="18">
    <source>
        <dbReference type="ARBA" id="ARBA00069705"/>
    </source>
</evidence>
<feature type="transmembrane region" description="Helical" evidence="19">
    <location>
        <begin position="179"/>
        <end position="196"/>
    </location>
</feature>
<dbReference type="Pfam" id="PF01222">
    <property type="entry name" value="ERG4_ERG24"/>
    <property type="match status" value="2"/>
</dbReference>
<dbReference type="EC" id="1.3.1.70" evidence="3"/>
<evidence type="ECO:0000256" key="5">
    <source>
        <dbReference type="ARBA" id="ARBA00022692"/>
    </source>
</evidence>
<keyword evidence="5 19" id="KW-0812">Transmembrane</keyword>
<name>A0AAN8WCF1_9MAGN</name>
<evidence type="ECO:0000256" key="10">
    <source>
        <dbReference type="ARBA" id="ARBA00023011"/>
    </source>
</evidence>
<dbReference type="GO" id="GO:0005789">
    <property type="term" value="C:endoplasmic reticulum membrane"/>
    <property type="evidence" value="ECO:0007669"/>
    <property type="project" value="TreeGrafter"/>
</dbReference>
<dbReference type="PANTHER" id="PTHR21257">
    <property type="entry name" value="DELTA(14)-STEROL REDUCTASE"/>
    <property type="match status" value="1"/>
</dbReference>
<dbReference type="EMBL" id="JBAMMX010000003">
    <property type="protein sequence ID" value="KAK6943978.1"/>
    <property type="molecule type" value="Genomic_DNA"/>
</dbReference>
<keyword evidence="14" id="KW-0753">Steroid metabolism</keyword>
<keyword evidence="13" id="KW-1207">Sterol metabolism</keyword>